<sequence length="125" mass="14407">LLRITYFSNGLLFNFLPSTLLILLSAALIRRIRTVIDEIFQNDNIDRAHYANHRFSARLVYSFLFFPVETTLFTAILNILIVFMAEPFRSEVASSFGPIFMTLIVVSSACNLIIHVSMSRRFREV</sequence>
<dbReference type="GO" id="GO:0005886">
    <property type="term" value="C:plasma membrane"/>
    <property type="evidence" value="ECO:0007669"/>
    <property type="project" value="TreeGrafter"/>
</dbReference>
<dbReference type="EMBL" id="BTRK01000006">
    <property type="protein sequence ID" value="GMR61557.1"/>
    <property type="molecule type" value="Genomic_DNA"/>
</dbReference>
<dbReference type="SUPFAM" id="SSF81321">
    <property type="entry name" value="Family A G protein-coupled receptor-like"/>
    <property type="match status" value="1"/>
</dbReference>
<keyword evidence="1" id="KW-0472">Membrane</keyword>
<feature type="non-terminal residue" evidence="2">
    <location>
        <position position="1"/>
    </location>
</feature>
<name>A0AAN5ICU3_9BILA</name>
<comment type="caution">
    <text evidence="2">The sequence shown here is derived from an EMBL/GenBank/DDBJ whole genome shotgun (WGS) entry which is preliminary data.</text>
</comment>
<evidence type="ECO:0008006" key="4">
    <source>
        <dbReference type="Google" id="ProtNLM"/>
    </source>
</evidence>
<dbReference type="GO" id="GO:0008528">
    <property type="term" value="F:G protein-coupled peptide receptor activity"/>
    <property type="evidence" value="ECO:0007669"/>
    <property type="project" value="InterPro"/>
</dbReference>
<gene>
    <name evidence="2" type="ORF">PMAYCL1PPCAC_31752</name>
</gene>
<feature type="transmembrane region" description="Helical" evidence="1">
    <location>
        <begin position="59"/>
        <end position="84"/>
    </location>
</feature>
<keyword evidence="3" id="KW-1185">Reference proteome</keyword>
<dbReference type="PANTHER" id="PTHR46273:SF14">
    <property type="entry name" value="G-PROTEIN COUPLED RECEPTOR DMSR-1"/>
    <property type="match status" value="1"/>
</dbReference>
<dbReference type="Gene3D" id="1.20.1070.10">
    <property type="entry name" value="Rhodopsin 7-helix transmembrane proteins"/>
    <property type="match status" value="1"/>
</dbReference>
<keyword evidence="1" id="KW-1133">Transmembrane helix</keyword>
<feature type="transmembrane region" description="Helical" evidence="1">
    <location>
        <begin position="96"/>
        <end position="114"/>
    </location>
</feature>
<evidence type="ECO:0000313" key="2">
    <source>
        <dbReference type="EMBL" id="GMR61557.1"/>
    </source>
</evidence>
<dbReference type="InterPro" id="IPR053219">
    <property type="entry name" value="GPCR_Dmsr-1"/>
</dbReference>
<keyword evidence="1" id="KW-0812">Transmembrane</keyword>
<accession>A0AAN5ICU3</accession>
<proteinExistence type="predicted"/>
<dbReference type="InterPro" id="IPR019427">
    <property type="entry name" value="7TM_GPCR_serpentine_rcpt_Srw"/>
</dbReference>
<reference evidence="3" key="1">
    <citation type="submission" date="2022-10" db="EMBL/GenBank/DDBJ databases">
        <title>Genome assembly of Pristionchus species.</title>
        <authorList>
            <person name="Yoshida K."/>
            <person name="Sommer R.J."/>
        </authorList>
    </citation>
    <scope>NUCLEOTIDE SEQUENCE [LARGE SCALE GENOMIC DNA]</scope>
    <source>
        <strain evidence="3">RS5460</strain>
    </source>
</reference>
<evidence type="ECO:0000313" key="3">
    <source>
        <dbReference type="Proteomes" id="UP001328107"/>
    </source>
</evidence>
<feature type="non-terminal residue" evidence="2">
    <location>
        <position position="125"/>
    </location>
</feature>
<dbReference type="AlphaFoldDB" id="A0AAN5ICU3"/>
<evidence type="ECO:0000256" key="1">
    <source>
        <dbReference type="SAM" id="Phobius"/>
    </source>
</evidence>
<feature type="transmembrane region" description="Helical" evidence="1">
    <location>
        <begin position="6"/>
        <end position="29"/>
    </location>
</feature>
<dbReference type="Proteomes" id="UP001328107">
    <property type="component" value="Unassembled WGS sequence"/>
</dbReference>
<dbReference type="Pfam" id="PF10324">
    <property type="entry name" value="7TM_GPCR_Srw"/>
    <property type="match status" value="1"/>
</dbReference>
<organism evidence="2 3">
    <name type="scientific">Pristionchus mayeri</name>
    <dbReference type="NCBI Taxonomy" id="1317129"/>
    <lineage>
        <taxon>Eukaryota</taxon>
        <taxon>Metazoa</taxon>
        <taxon>Ecdysozoa</taxon>
        <taxon>Nematoda</taxon>
        <taxon>Chromadorea</taxon>
        <taxon>Rhabditida</taxon>
        <taxon>Rhabditina</taxon>
        <taxon>Diplogasteromorpha</taxon>
        <taxon>Diplogasteroidea</taxon>
        <taxon>Neodiplogasteridae</taxon>
        <taxon>Pristionchus</taxon>
    </lineage>
</organism>
<dbReference type="PANTHER" id="PTHR46273">
    <property type="entry name" value="MYOSUPPRESSIN RECEPTOR 1, ISOFORM B-RELATED"/>
    <property type="match status" value="1"/>
</dbReference>
<protein>
    <recommendedName>
        <fullName evidence="4">G protein-coupled receptor</fullName>
    </recommendedName>
</protein>